<dbReference type="GO" id="GO:0070182">
    <property type="term" value="F:DNA polymerase binding"/>
    <property type="evidence" value="ECO:0007669"/>
    <property type="project" value="TreeGrafter"/>
</dbReference>
<dbReference type="AlphaFoldDB" id="A0A498J1M9"/>
<dbReference type="GO" id="GO:0003677">
    <property type="term" value="F:DNA binding"/>
    <property type="evidence" value="ECO:0007669"/>
    <property type="project" value="InterPro"/>
</dbReference>
<evidence type="ECO:0000313" key="1">
    <source>
        <dbReference type="EMBL" id="RXH87882.1"/>
    </source>
</evidence>
<accession>A0A498J1M9</accession>
<gene>
    <name evidence="1" type="ORF">DVH24_034782</name>
</gene>
<name>A0A498J1M9_MALDO</name>
<dbReference type="PANTHER" id="PTHR28637:SF1">
    <property type="entry name" value="DNA REPLICATION FACTOR CDT1"/>
    <property type="match status" value="1"/>
</dbReference>
<keyword evidence="2" id="KW-1185">Reference proteome</keyword>
<dbReference type="GO" id="GO:0071163">
    <property type="term" value="P:DNA replication preinitiation complex assembly"/>
    <property type="evidence" value="ECO:0007669"/>
    <property type="project" value="InterPro"/>
</dbReference>
<proteinExistence type="predicted"/>
<protein>
    <submittedName>
        <fullName evidence="1">Uncharacterized protein</fullName>
    </submittedName>
</protein>
<comment type="caution">
    <text evidence="1">The sequence shown here is derived from an EMBL/GenBank/DDBJ whole genome shotgun (WGS) entry which is preliminary data.</text>
</comment>
<dbReference type="PANTHER" id="PTHR28637">
    <property type="entry name" value="DNA REPLICATION FACTOR CDT1"/>
    <property type="match status" value="1"/>
</dbReference>
<sequence>MGVDPQSNQRLRSDLRDERSILGPRKTRLRPMYEILSEFFDCLDAAIRLLRFTISYLAQLKFVLPKVIEITKVLVKDRITNNMKSDLRVTMNVDALENDNKSKYEGGGHMHLRRAFRHQLGEISKSQPEVMRLQMKHILTPSEQSKEDLNSNISGIPDPSLPTETSCEALIAATTSESIPNIVCSPDEVDTAASSSGQVSATPMKELNPIENQNGLPMKSASVQTCFSFIKRDRPHRKFAHKR</sequence>
<reference evidence="1 2" key="1">
    <citation type="submission" date="2018-10" db="EMBL/GenBank/DDBJ databases">
        <title>A high-quality apple genome assembly.</title>
        <authorList>
            <person name="Hu J."/>
        </authorList>
    </citation>
    <scope>NUCLEOTIDE SEQUENCE [LARGE SCALE GENOMIC DNA]</scope>
    <source>
        <strain evidence="2">cv. HFTH1</strain>
        <tissue evidence="1">Young leaf</tissue>
    </source>
</reference>
<dbReference type="InterPro" id="IPR036390">
    <property type="entry name" value="WH_DNA-bd_sf"/>
</dbReference>
<dbReference type="SUPFAM" id="SSF46785">
    <property type="entry name" value="Winged helix' DNA-binding domain"/>
    <property type="match status" value="1"/>
</dbReference>
<dbReference type="EMBL" id="RDQH01000336">
    <property type="protein sequence ID" value="RXH87882.1"/>
    <property type="molecule type" value="Genomic_DNA"/>
</dbReference>
<dbReference type="GO" id="GO:0000278">
    <property type="term" value="P:mitotic cell cycle"/>
    <property type="evidence" value="ECO:0007669"/>
    <property type="project" value="TreeGrafter"/>
</dbReference>
<dbReference type="GO" id="GO:0000076">
    <property type="term" value="P:DNA replication checkpoint signaling"/>
    <property type="evidence" value="ECO:0007669"/>
    <property type="project" value="TreeGrafter"/>
</dbReference>
<dbReference type="STRING" id="3750.A0A498J1M9"/>
<dbReference type="Proteomes" id="UP000290289">
    <property type="component" value="Chromosome 10"/>
</dbReference>
<evidence type="ECO:0000313" key="2">
    <source>
        <dbReference type="Proteomes" id="UP000290289"/>
    </source>
</evidence>
<dbReference type="InterPro" id="IPR045173">
    <property type="entry name" value="Cdt1"/>
</dbReference>
<dbReference type="GO" id="GO:0005634">
    <property type="term" value="C:nucleus"/>
    <property type="evidence" value="ECO:0007669"/>
    <property type="project" value="TreeGrafter"/>
</dbReference>
<organism evidence="1 2">
    <name type="scientific">Malus domestica</name>
    <name type="common">Apple</name>
    <name type="synonym">Pyrus malus</name>
    <dbReference type="NCBI Taxonomy" id="3750"/>
    <lineage>
        <taxon>Eukaryota</taxon>
        <taxon>Viridiplantae</taxon>
        <taxon>Streptophyta</taxon>
        <taxon>Embryophyta</taxon>
        <taxon>Tracheophyta</taxon>
        <taxon>Spermatophyta</taxon>
        <taxon>Magnoliopsida</taxon>
        <taxon>eudicotyledons</taxon>
        <taxon>Gunneridae</taxon>
        <taxon>Pentapetalae</taxon>
        <taxon>rosids</taxon>
        <taxon>fabids</taxon>
        <taxon>Rosales</taxon>
        <taxon>Rosaceae</taxon>
        <taxon>Amygdaloideae</taxon>
        <taxon>Maleae</taxon>
        <taxon>Malus</taxon>
    </lineage>
</organism>
<dbReference type="GO" id="GO:0030174">
    <property type="term" value="P:regulation of DNA-templated DNA replication initiation"/>
    <property type="evidence" value="ECO:0007669"/>
    <property type="project" value="InterPro"/>
</dbReference>